<dbReference type="Pfam" id="PF04392">
    <property type="entry name" value="ABC_sub_bind"/>
    <property type="match status" value="1"/>
</dbReference>
<keyword evidence="1" id="KW-0472">Membrane</keyword>
<evidence type="ECO:0000313" key="2">
    <source>
        <dbReference type="EMBL" id="OJG16450.1"/>
    </source>
</evidence>
<dbReference type="CDD" id="cd06325">
    <property type="entry name" value="PBP1_ABC_unchar_transporter"/>
    <property type="match status" value="1"/>
</dbReference>
<dbReference type="PANTHER" id="PTHR35271">
    <property type="entry name" value="ABC TRANSPORTER, SUBSTRATE-BINDING LIPOPROTEIN-RELATED"/>
    <property type="match status" value="1"/>
</dbReference>
<keyword evidence="1" id="KW-1133">Transmembrane helix</keyword>
<evidence type="ECO:0000256" key="1">
    <source>
        <dbReference type="SAM" id="Phobius"/>
    </source>
</evidence>
<dbReference type="OrthoDB" id="9776955at2"/>
<feature type="transmembrane region" description="Helical" evidence="1">
    <location>
        <begin position="6"/>
        <end position="26"/>
    </location>
</feature>
<dbReference type="STRING" id="317010.RU96_GL001192"/>
<comment type="caution">
    <text evidence="2">The sequence shown here is derived from an EMBL/GenBank/DDBJ whole genome shotgun (WGS) entry which is preliminary data.</text>
</comment>
<dbReference type="SUPFAM" id="SSF53822">
    <property type="entry name" value="Periplasmic binding protein-like I"/>
    <property type="match status" value="1"/>
</dbReference>
<dbReference type="NCBIfam" id="NF041285">
    <property type="entry name" value="ABC_SBP_TrpX"/>
    <property type="match status" value="1"/>
</dbReference>
<organism evidence="2 3">
    <name type="scientific">Enterococcus canintestini</name>
    <dbReference type="NCBI Taxonomy" id="317010"/>
    <lineage>
        <taxon>Bacteria</taxon>
        <taxon>Bacillati</taxon>
        <taxon>Bacillota</taxon>
        <taxon>Bacilli</taxon>
        <taxon>Lactobacillales</taxon>
        <taxon>Enterococcaceae</taxon>
        <taxon>Enterococcus</taxon>
    </lineage>
</organism>
<dbReference type="AlphaFoldDB" id="A0A1L8R9K1"/>
<reference evidence="2 3" key="1">
    <citation type="submission" date="2014-12" db="EMBL/GenBank/DDBJ databases">
        <title>Draft genome sequences of 29 type strains of Enterococci.</title>
        <authorList>
            <person name="Zhong Z."/>
            <person name="Sun Z."/>
            <person name="Liu W."/>
            <person name="Zhang W."/>
            <person name="Zhang H."/>
        </authorList>
    </citation>
    <scope>NUCLEOTIDE SEQUENCE [LARGE SCALE GENOMIC DNA]</scope>
    <source>
        <strain evidence="2 3">DSM 21207</strain>
    </source>
</reference>
<dbReference type="RefSeq" id="WP_071864012.1">
    <property type="nucleotide sequence ID" value="NZ_JBHLVQ010000010.1"/>
</dbReference>
<name>A0A1L8R9K1_9ENTE</name>
<gene>
    <name evidence="2" type="ORF">RU96_GL001192</name>
</gene>
<accession>A0A1L8R9K1</accession>
<sequence length="346" mass="36295">MKNKGLVYTVIALAVVLVGFLGFQLLTGAKDDANNDIPAVKEKIHTVGVLQFVSHPALDQIYAGVKEGLKEAGYEEGKNLKINFQNGQADQSKLDTMSKQLINDNADVLVGIATPAAQALANATTSIPIVLGAVTDPEGAGLVASNEQPGGNITGVSDQPPVASIIELAHKLLPEAKKVGLLYSSSEMNSKFQTNQAEAAAKKLGLAVERKAVSSTNEVAQAVQVLSQSVDFIFIPNDNTVANAMETVSQEADKNNVPVFPSVDTMVEQGGLATIGINQKELGVKTGEMVAAILAGKSKPADTPVYTFTNGDTIVNEEQLARFGLTLPADLKDSAKLVKTVKGDTE</sequence>
<dbReference type="InterPro" id="IPR028082">
    <property type="entry name" value="Peripla_BP_I"/>
</dbReference>
<dbReference type="Gene3D" id="3.40.50.2300">
    <property type="match status" value="2"/>
</dbReference>
<dbReference type="InterPro" id="IPR047776">
    <property type="entry name" value="ABC_SBP_TrpX-like"/>
</dbReference>
<dbReference type="InterPro" id="IPR007487">
    <property type="entry name" value="ABC_transpt-TYRBP-like"/>
</dbReference>
<dbReference type="PANTHER" id="PTHR35271:SF1">
    <property type="entry name" value="ABC TRANSPORTER, SUBSTRATE-BINDING LIPOPROTEIN"/>
    <property type="match status" value="1"/>
</dbReference>
<keyword evidence="1" id="KW-0812">Transmembrane</keyword>
<proteinExistence type="predicted"/>
<dbReference type="Proteomes" id="UP000182835">
    <property type="component" value="Unassembled WGS sequence"/>
</dbReference>
<evidence type="ECO:0000313" key="3">
    <source>
        <dbReference type="Proteomes" id="UP000182835"/>
    </source>
</evidence>
<dbReference type="EMBL" id="JXKG01000002">
    <property type="protein sequence ID" value="OJG16450.1"/>
    <property type="molecule type" value="Genomic_DNA"/>
</dbReference>
<protein>
    <submittedName>
        <fullName evidence="2">ABC transporter substrate-binding protein</fullName>
    </submittedName>
</protein>